<dbReference type="InterPro" id="IPR046346">
    <property type="entry name" value="Aminoacid_DH-like_N_sf"/>
</dbReference>
<dbReference type="Gene3D" id="3.40.50.720">
    <property type="entry name" value="NAD(P)-binding Rossmann-like Domain"/>
    <property type="match status" value="1"/>
</dbReference>
<feature type="domain" description="NAD-specific glutamate dehydrogenase C-terminal" evidence="2">
    <location>
        <begin position="1288"/>
        <end position="1623"/>
    </location>
</feature>
<reference evidence="6 7" key="1">
    <citation type="submission" date="2020-04" db="EMBL/GenBank/DDBJ databases">
        <title>MicrobeNet Type strains.</title>
        <authorList>
            <person name="Nicholson A.C."/>
        </authorList>
    </citation>
    <scope>NUCLEOTIDE SEQUENCE [LARGE SCALE GENOMIC DNA]</scope>
    <source>
        <strain evidence="6 7">JCM 3332</strain>
    </source>
</reference>
<dbReference type="Pfam" id="PF05088">
    <property type="entry name" value="Bac_GDH_CD"/>
    <property type="match status" value="1"/>
</dbReference>
<dbReference type="InterPro" id="IPR028971">
    <property type="entry name" value="NAD-GDH_cat"/>
</dbReference>
<proteinExistence type="predicted"/>
<evidence type="ECO:0000313" key="6">
    <source>
        <dbReference type="EMBL" id="NKY59840.1"/>
    </source>
</evidence>
<dbReference type="InterPro" id="IPR007780">
    <property type="entry name" value="NAD_Glu_DH_bac"/>
</dbReference>
<dbReference type="RefSeq" id="WP_168433951.1">
    <property type="nucleotide sequence ID" value="NZ_JAAXOT010000018.1"/>
</dbReference>
<protein>
    <submittedName>
        <fullName evidence="6">NAD-glutamate dehydrogenase</fullName>
    </submittedName>
</protein>
<dbReference type="GO" id="GO:0004352">
    <property type="term" value="F:glutamate dehydrogenase (NAD+) activity"/>
    <property type="evidence" value="ECO:0007669"/>
    <property type="project" value="InterPro"/>
</dbReference>
<dbReference type="Pfam" id="PF21074">
    <property type="entry name" value="GDH_C"/>
    <property type="match status" value="1"/>
</dbReference>
<evidence type="ECO:0000259" key="2">
    <source>
        <dbReference type="Pfam" id="PF21074"/>
    </source>
</evidence>
<dbReference type="Pfam" id="PF21078">
    <property type="entry name" value="GDH_HM3"/>
    <property type="match status" value="1"/>
</dbReference>
<dbReference type="Pfam" id="PF21075">
    <property type="entry name" value="GDH_ACT1"/>
    <property type="match status" value="1"/>
</dbReference>
<dbReference type="PIRSF" id="PIRSF036761">
    <property type="entry name" value="GDH_Mll4104"/>
    <property type="match status" value="1"/>
</dbReference>
<dbReference type="SUPFAM" id="SSF53223">
    <property type="entry name" value="Aminoacid dehydrogenase-like, N-terminal domain"/>
    <property type="match status" value="1"/>
</dbReference>
<comment type="caution">
    <text evidence="6">The sequence shown here is derived from an EMBL/GenBank/DDBJ whole genome shotgun (WGS) entry which is preliminary data.</text>
</comment>
<accession>A0A846YQI0</accession>
<dbReference type="Pfam" id="PF21076">
    <property type="entry name" value="GDH_ACT2"/>
    <property type="match status" value="1"/>
</dbReference>
<evidence type="ECO:0000259" key="3">
    <source>
        <dbReference type="Pfam" id="PF21075"/>
    </source>
</evidence>
<feature type="domain" description="NAD-glutamate dehydrogenase N-terminal ACT1" evidence="3">
    <location>
        <begin position="45"/>
        <end position="164"/>
    </location>
</feature>
<dbReference type="InterPro" id="IPR049062">
    <property type="entry name" value="NAD_Glu_DH_ACT2"/>
</dbReference>
<dbReference type="InterPro" id="IPR049059">
    <property type="entry name" value="NAD_Glu_DH_HM1"/>
</dbReference>
<gene>
    <name evidence="6" type="ORF">HGA15_27575</name>
</gene>
<dbReference type="PANTHER" id="PTHR43403:SF1">
    <property type="entry name" value="NAD-SPECIFIC GLUTAMATE DEHYDROGENASE"/>
    <property type="match status" value="1"/>
</dbReference>
<dbReference type="InterPro" id="IPR049064">
    <property type="entry name" value="NAD_Glu_DH_ACT3"/>
</dbReference>
<dbReference type="InterPro" id="IPR049056">
    <property type="entry name" value="NAD_Glu_DH_HM3"/>
</dbReference>
<feature type="domain" description="NAD-glutamate dehydrogenase ACT2" evidence="4">
    <location>
        <begin position="399"/>
        <end position="491"/>
    </location>
</feature>
<dbReference type="Pfam" id="PF21077">
    <property type="entry name" value="GDH_ACT3"/>
    <property type="match status" value="1"/>
</dbReference>
<dbReference type="PANTHER" id="PTHR43403">
    <property type="entry name" value="NAD-SPECIFIC GLUTAMATE DEHYDROGENASE"/>
    <property type="match status" value="1"/>
</dbReference>
<dbReference type="InterPro" id="IPR049058">
    <property type="entry name" value="NAD_Glu_DH_HM2"/>
</dbReference>
<dbReference type="Proteomes" id="UP000570678">
    <property type="component" value="Unassembled WGS sequence"/>
</dbReference>
<keyword evidence="7" id="KW-1185">Reference proteome</keyword>
<evidence type="ECO:0000259" key="5">
    <source>
        <dbReference type="Pfam" id="PF21077"/>
    </source>
</evidence>
<evidence type="ECO:0000313" key="7">
    <source>
        <dbReference type="Proteomes" id="UP000570678"/>
    </source>
</evidence>
<feature type="domain" description="NAD-glutamate dehydrogenase ACT3" evidence="5">
    <location>
        <begin position="546"/>
        <end position="615"/>
    </location>
</feature>
<dbReference type="EMBL" id="JAAXOT010000018">
    <property type="protein sequence ID" value="NKY59840.1"/>
    <property type="molecule type" value="Genomic_DNA"/>
</dbReference>
<dbReference type="SUPFAM" id="SSF51735">
    <property type="entry name" value="NAD(P)-binding Rossmann-fold domains"/>
    <property type="match status" value="1"/>
</dbReference>
<dbReference type="Pfam" id="PF21073">
    <property type="entry name" value="GDH_HM1"/>
    <property type="match status" value="1"/>
</dbReference>
<dbReference type="InterPro" id="IPR036291">
    <property type="entry name" value="NAD(P)-bd_dom_sf"/>
</dbReference>
<dbReference type="Pfam" id="PF21079">
    <property type="entry name" value="GDH_HM2"/>
    <property type="match status" value="1"/>
</dbReference>
<organism evidence="6 7">
    <name type="scientific">Nocardia flavorosea</name>
    <dbReference type="NCBI Taxonomy" id="53429"/>
    <lineage>
        <taxon>Bacteria</taxon>
        <taxon>Bacillati</taxon>
        <taxon>Actinomycetota</taxon>
        <taxon>Actinomycetes</taxon>
        <taxon>Mycobacteriales</taxon>
        <taxon>Nocardiaceae</taxon>
        <taxon>Nocardia</taxon>
    </lineage>
</organism>
<sequence length="1640" mass="179464">MTTVQQTVSQKRFRGDPNELESAYFRWSRSETATWAIAGRAERILQHHFELAEQRTPGQIATRLYRAGDPSGLGVALQIVNDDMPLLVESVTSRLSQLGAAVTGVVHPVFEVTRDVRGLLRDIAPRAADERAGQIYPATAESWMHIELAAPVPDELLDRIEREIPQLLAGLRAVDEDTPAMTEALIDVAERLERTAGGGDDIDFTDYVDLLRWLADGHFTVLGYTGRKVYPALADVDTDAAAQTIPDTGLGVLRAGSAADIQIPAPGPGDQALRMANGSADSAVPGASDLYFVSVVESTDPAAREQSGEDVPPPYHEHIFVGTLTVTALHEDILDIPVISRRVHQVIETAGFDLNSFSGQGMLEVMQSVPRAELFTADFHRLFETVSAVVNLGLRRQVRLFLREDSRSGAVYCLVYMPNDRYSNQVRLRMQDILRCEFQGRRIGYSARVTESDLAVVYITVHRDTGTPPADLSEENRQRIQDLLFATTRTWADRLESAAGGTADLSRTTIREYAAAFPAGYQQEFEPERGLSELRRLERLEEGAIGTALYREAGGPEGAWRFVLYVAGEGVSLSRVLPVLHSLGVEVVDERPYPLVLGDGRRRWIYDFTLRVPAELLRDVLDSGSADLGEAVPGDDRSGDGLAQRFQDAVEAMWFGAAEVDGLNELVLRAGLRWRQVTMLRAYAKYLKQSRFGYGIAAITRVLLANPMTVRGFVELFEAYFDPAAAEDAAERARETTRRLEAEIDAVTGLDTDRVLRAVLALISATLRTSYFRCDEHGAPLSYLSVKFDPQQIEFLPQPRPRYEIFVYSPRMEGVHLRFGSVARGGLRWSDRLEDFRTEILGLVKAQAVKNAVIVPVGAKGGFVVKRPPAATGDPAEDRRNRQAEGVACYRMFIAGLLDITDNLDRVSGAVLPPENVVRRDGDDPYLVVAADKGTATFSDIANEVAAGHGFWLGDAFASGGSVGYDHKAMGITAKGAWESVKRHFAEMDIDTQKQDFTVVGVGDMSGDVFGNGMLLSEHIRLVAAFDHRHIFLDPEPDAARSYRERERLFGLSRSSWADYDQSLISTGGGVFDRNAKAITITPEIRQALGLEADVTRLSPPEVIRAILTAPVDLLWNGGIGTYIKASSETHADVGDKSNDTVRVNADELRVKVIGEGGNLGATSLGRIEFCRGGGRMNTDALDNSAGVDCSDHEVNIKILLDTVVSSGELPAAERNPLLAAMTDEVAALVLRDNVSQNFRMGLSRTTAEAHAAVHRRLLTDLENNRGLDRRLEALPADAEMKRRIAAGSGLASAELATLMAHVKLGLKTDVLAGDLPENPAFAAVLAEYFPTPLRDRFAAAIDRHRLRREIIATVAVNELVDYGGLTFAFQLTEEVGATTEDALRAFTTAVDIFGLRPIWQQIRNTVMPTAVRDELELEAGRTLARAARWLLLNRPQPIAIGADIARYRAGVQELAARMPQWLPEHLETELTQRAAELAGRGAPADLAREVLRLIHRFPLLDIADIADIAGREPVEIAGLYFALSSHYQIDRLLTAVGDVEQGQRWPTLARLAVRDDLYESLRLLTLDIAVANEPGDAIGETIAYWESTNRSRLARATASLAEIFAGESYDLATLSVAVRQVRSLVGGADPGAVAMAGAS</sequence>
<name>A0A846YQI0_9NOCA</name>
<dbReference type="InterPro" id="IPR024727">
    <property type="entry name" value="NAD_Glu_DH_N_ACT1"/>
</dbReference>
<dbReference type="GO" id="GO:0004069">
    <property type="term" value="F:L-aspartate:2-oxoglutarate aminotransferase activity"/>
    <property type="evidence" value="ECO:0007669"/>
    <property type="project" value="InterPro"/>
</dbReference>
<dbReference type="GO" id="GO:0006538">
    <property type="term" value="P:L-glutamate catabolic process"/>
    <property type="evidence" value="ECO:0007669"/>
    <property type="project" value="InterPro"/>
</dbReference>
<feature type="domain" description="NAD-glutamate dehydrogenase catalytic" evidence="1">
    <location>
        <begin position="740"/>
        <end position="1241"/>
    </location>
</feature>
<dbReference type="InterPro" id="IPR048381">
    <property type="entry name" value="GDH_C"/>
</dbReference>
<evidence type="ECO:0000259" key="4">
    <source>
        <dbReference type="Pfam" id="PF21076"/>
    </source>
</evidence>
<evidence type="ECO:0000259" key="1">
    <source>
        <dbReference type="Pfam" id="PF05088"/>
    </source>
</evidence>